<name>A0A1G8C0I3_9BACT</name>
<sequence length="278" mass="31575">MRHRLSVVIMLLVLTGTGSFAQQETDSIFIERALRQAPGGAGTLHFARLLMGRPYIAHTLEVNDEEQLVVNTRELDCTTLVENVVALTLCHEQKKMSFADFREVLQRIRYRGGVIDGYPSRLHYFTDWIIDNSRKGIVSEIQQKKAPFTSVQTVSVNYMSRHPQSYKALKAHPQYVSVIAGQEKLLTGQKFRFIPKSEIRNSKLLRSVIHDGDILAITTSKAGLDIAHLGFAVWRKDGLHLLNASQIHHKVVEEPMTFRKYLSKHPAHTGVRVIRLNN</sequence>
<dbReference type="Gene3D" id="2.30.260.10">
    <property type="entry name" value="putative xylanase like domain"/>
    <property type="match status" value="1"/>
</dbReference>
<accession>A0A1G8C0I3</accession>
<dbReference type="InterPro" id="IPR010846">
    <property type="entry name" value="AmiA-like"/>
</dbReference>
<proteinExistence type="predicted"/>
<dbReference type="Proteomes" id="UP000198779">
    <property type="component" value="Unassembled WGS sequence"/>
</dbReference>
<dbReference type="Gene3D" id="1.10.3670.10">
    <property type="entry name" value="Putative xylanase like domain"/>
    <property type="match status" value="1"/>
</dbReference>
<evidence type="ECO:0000313" key="2">
    <source>
        <dbReference type="EMBL" id="SDH38813.1"/>
    </source>
</evidence>
<keyword evidence="3" id="KW-1185">Reference proteome</keyword>
<feature type="chain" id="PRO_5011495232" description="Xylanase" evidence="1">
    <location>
        <begin position="22"/>
        <end position="278"/>
    </location>
</feature>
<organism evidence="2 3">
    <name type="scientific">Prevotella communis</name>
    <dbReference type="NCBI Taxonomy" id="2913614"/>
    <lineage>
        <taxon>Bacteria</taxon>
        <taxon>Pseudomonadati</taxon>
        <taxon>Bacteroidota</taxon>
        <taxon>Bacteroidia</taxon>
        <taxon>Bacteroidales</taxon>
        <taxon>Prevotellaceae</taxon>
        <taxon>Prevotella</taxon>
    </lineage>
</organism>
<evidence type="ECO:0000313" key="3">
    <source>
        <dbReference type="Proteomes" id="UP000198779"/>
    </source>
</evidence>
<dbReference type="SUPFAM" id="SSF54001">
    <property type="entry name" value="Cysteine proteinases"/>
    <property type="match status" value="1"/>
</dbReference>
<protein>
    <recommendedName>
        <fullName evidence="4">Xylanase</fullName>
    </recommendedName>
</protein>
<dbReference type="RefSeq" id="WP_091819223.1">
    <property type="nucleotide sequence ID" value="NZ_FNCQ01000025.1"/>
</dbReference>
<evidence type="ECO:0000256" key="1">
    <source>
        <dbReference type="SAM" id="SignalP"/>
    </source>
</evidence>
<dbReference type="EMBL" id="FNCQ01000025">
    <property type="protein sequence ID" value="SDH38813.1"/>
    <property type="molecule type" value="Genomic_DNA"/>
</dbReference>
<dbReference type="Pfam" id="PF07313">
    <property type="entry name" value="AmiA-like"/>
    <property type="match status" value="1"/>
</dbReference>
<dbReference type="InterPro" id="IPR038765">
    <property type="entry name" value="Papain-like_cys_pep_sf"/>
</dbReference>
<dbReference type="STRING" id="645274.SAMN04487901_1256"/>
<reference evidence="3" key="1">
    <citation type="submission" date="2016-10" db="EMBL/GenBank/DDBJ databases">
        <authorList>
            <person name="Varghese N."/>
            <person name="Submissions S."/>
        </authorList>
    </citation>
    <scope>NUCLEOTIDE SEQUENCE [LARGE SCALE GENOMIC DNA]</scope>
    <source>
        <strain evidence="3">BP1-148</strain>
    </source>
</reference>
<dbReference type="AlphaFoldDB" id="A0A1G8C0I3"/>
<feature type="signal peptide" evidence="1">
    <location>
        <begin position="1"/>
        <end position="21"/>
    </location>
</feature>
<evidence type="ECO:0008006" key="4">
    <source>
        <dbReference type="Google" id="ProtNLM"/>
    </source>
</evidence>
<gene>
    <name evidence="2" type="ORF">SAMN04487901_1256</name>
</gene>
<keyword evidence="1" id="KW-0732">Signal</keyword>